<proteinExistence type="predicted"/>
<dbReference type="SUPFAM" id="SSF49854">
    <property type="entry name" value="Spermadhesin, CUB domain"/>
    <property type="match status" value="3"/>
</dbReference>
<accession>A0AAN9ACQ6</accession>
<evidence type="ECO:0000313" key="6">
    <source>
        <dbReference type="Proteomes" id="UP001381693"/>
    </source>
</evidence>
<feature type="non-terminal residue" evidence="5">
    <location>
        <position position="717"/>
    </location>
</feature>
<dbReference type="GO" id="GO:0005886">
    <property type="term" value="C:plasma membrane"/>
    <property type="evidence" value="ECO:0007669"/>
    <property type="project" value="TreeGrafter"/>
</dbReference>
<comment type="caution">
    <text evidence="5">The sequence shown here is derived from an EMBL/GenBank/DDBJ whole genome shotgun (WGS) entry which is preliminary data.</text>
</comment>
<keyword evidence="3" id="KW-0812">Transmembrane</keyword>
<dbReference type="PANTHER" id="PTHR47537:SF3">
    <property type="entry name" value="CUB DOMAIN-CONTAINING PROTEIN"/>
    <property type="match status" value="1"/>
</dbReference>
<dbReference type="InterPro" id="IPR035914">
    <property type="entry name" value="Sperma_CUB_dom_sf"/>
</dbReference>
<sequence>YRFLRRKRAFVRYGKNGTEIYRGEPVRNSVCSRVFHGCRSRLCRLQSPNYPGIYPRNVTCYYLVKALPPTTQDLQPFVSLSQNNDRLIQVGHQGHHGRVSPESIVRQNFDCKSPEDFLLIYDGSSMTAPLLAKLCGTAKIPNISASGPDMLLVFQSAISGLMNHPPNLVSGFEVNVNVFFKEENPGHVKGPHCSHVIKSFGLTKGEVRSPIYSMPPNTLCSYHFQGRRHEVVWMWLTRYRRTMKKNVMKNYVPCRNRFAVYDGVQTDLRDDTPQLLGSFCEDRHPPICVRSRQKDSVSRPCSTEESFLSSNESMYVTQEFTDGTSLLPLNYEIHFEFVNMVQENRKPESDCDHIFISNQGARGHFSSPKNLFLYGRGGKTSLSCKYTFKPKVGEAVKMKIKNVAFRGNSCKTIHNFNTDLYECIARLPGSAVLEVWEKPWKHTRLPLGCLCSGGASPAIFESHTNHMQLDFVVKSMSWSEDFNDIYFEAEYEFVQAKNCLYNRELNGSTGIIHINGDNSKILCYDYPWKITARGDKHLYLNIPGYHASSQRCSKQNRIVIFSSHSFYPVQSICPEETETDSVQVLSSGWSLHTDLMDSSAESLIIRYLAREEQGSYLLSWLEIRREPHPSALESLKDFNKKSTLETCPYLCPGLDACINAELWCDGVRHCPSGADELWRACIYHKIPWFYVGLGIITLLTTILITSLILVAMKIYQR</sequence>
<dbReference type="Gene3D" id="2.60.120.290">
    <property type="entry name" value="Spermadhesin, CUB domain"/>
    <property type="match status" value="2"/>
</dbReference>
<feature type="transmembrane region" description="Helical" evidence="3">
    <location>
        <begin position="688"/>
        <end position="712"/>
    </location>
</feature>
<keyword evidence="6" id="KW-1185">Reference proteome</keyword>
<dbReference type="InterPro" id="IPR056707">
    <property type="entry name" value="DUF7805"/>
</dbReference>
<dbReference type="InterPro" id="IPR036055">
    <property type="entry name" value="LDL_receptor-like_sf"/>
</dbReference>
<evidence type="ECO:0000313" key="5">
    <source>
        <dbReference type="EMBL" id="KAK7083633.1"/>
    </source>
</evidence>
<gene>
    <name evidence="5" type="ORF">SK128_021018</name>
</gene>
<name>A0AAN9ACQ6_HALRR</name>
<keyword evidence="3" id="KW-0472">Membrane</keyword>
<evidence type="ECO:0000256" key="2">
    <source>
        <dbReference type="PROSITE-ProRule" id="PRU00059"/>
    </source>
</evidence>
<protein>
    <recommendedName>
        <fullName evidence="4">CUB domain-containing protein</fullName>
    </recommendedName>
</protein>
<dbReference type="SUPFAM" id="SSF57424">
    <property type="entry name" value="LDL receptor-like module"/>
    <property type="match status" value="1"/>
</dbReference>
<dbReference type="SMART" id="SM00042">
    <property type="entry name" value="CUB"/>
    <property type="match status" value="1"/>
</dbReference>
<dbReference type="PROSITE" id="PS01180">
    <property type="entry name" value="CUB"/>
    <property type="match status" value="1"/>
</dbReference>
<feature type="domain" description="CUB" evidence="4">
    <location>
        <begin position="31"/>
        <end position="179"/>
    </location>
</feature>
<evidence type="ECO:0000256" key="3">
    <source>
        <dbReference type="SAM" id="Phobius"/>
    </source>
</evidence>
<dbReference type="EMBL" id="JAXCGZ010002724">
    <property type="protein sequence ID" value="KAK7083633.1"/>
    <property type="molecule type" value="Genomic_DNA"/>
</dbReference>
<keyword evidence="1" id="KW-1015">Disulfide bond</keyword>
<organism evidence="5 6">
    <name type="scientific">Halocaridina rubra</name>
    <name type="common">Hawaiian red shrimp</name>
    <dbReference type="NCBI Taxonomy" id="373956"/>
    <lineage>
        <taxon>Eukaryota</taxon>
        <taxon>Metazoa</taxon>
        <taxon>Ecdysozoa</taxon>
        <taxon>Arthropoda</taxon>
        <taxon>Crustacea</taxon>
        <taxon>Multicrustacea</taxon>
        <taxon>Malacostraca</taxon>
        <taxon>Eumalacostraca</taxon>
        <taxon>Eucarida</taxon>
        <taxon>Decapoda</taxon>
        <taxon>Pleocyemata</taxon>
        <taxon>Caridea</taxon>
        <taxon>Atyoidea</taxon>
        <taxon>Atyidae</taxon>
        <taxon>Halocaridina</taxon>
    </lineage>
</organism>
<reference evidence="5 6" key="1">
    <citation type="submission" date="2023-11" db="EMBL/GenBank/DDBJ databases">
        <title>Halocaridina rubra genome assembly.</title>
        <authorList>
            <person name="Smith C."/>
        </authorList>
    </citation>
    <scope>NUCLEOTIDE SEQUENCE [LARGE SCALE GENOMIC DNA]</scope>
    <source>
        <strain evidence="5">EP-1</strain>
        <tissue evidence="5">Whole</tissue>
    </source>
</reference>
<feature type="non-terminal residue" evidence="5">
    <location>
        <position position="1"/>
    </location>
</feature>
<dbReference type="Pfam" id="PF25090">
    <property type="entry name" value="DUF7805"/>
    <property type="match status" value="1"/>
</dbReference>
<comment type="caution">
    <text evidence="2">Lacks conserved residue(s) required for the propagation of feature annotation.</text>
</comment>
<keyword evidence="3" id="KW-1133">Transmembrane helix</keyword>
<dbReference type="PANTHER" id="PTHR47537">
    <property type="entry name" value="CUBILIN"/>
    <property type="match status" value="1"/>
</dbReference>
<evidence type="ECO:0000256" key="1">
    <source>
        <dbReference type="ARBA" id="ARBA00023157"/>
    </source>
</evidence>
<dbReference type="CDD" id="cd00041">
    <property type="entry name" value="CUB"/>
    <property type="match status" value="1"/>
</dbReference>
<dbReference type="InterPro" id="IPR053207">
    <property type="entry name" value="Non-NMDA_GluR_Accessory"/>
</dbReference>
<evidence type="ECO:0000259" key="4">
    <source>
        <dbReference type="PROSITE" id="PS01180"/>
    </source>
</evidence>
<dbReference type="AlphaFoldDB" id="A0AAN9ACQ6"/>
<dbReference type="Proteomes" id="UP001381693">
    <property type="component" value="Unassembled WGS sequence"/>
</dbReference>
<dbReference type="InterPro" id="IPR000859">
    <property type="entry name" value="CUB_dom"/>
</dbReference>